<dbReference type="GO" id="GO:0000724">
    <property type="term" value="P:double-strand break repair via homologous recombination"/>
    <property type="evidence" value="ECO:0007669"/>
    <property type="project" value="InterPro"/>
</dbReference>
<keyword evidence="4" id="KW-1185">Reference proteome</keyword>
<reference evidence="3 4" key="1">
    <citation type="journal article" date="2018" name="BMC Genomics">
        <title>The genome of Naegleria lovaniensis, the basis for a comparative approach to unravel pathogenicity factors of the human pathogenic amoeba N. fowleri.</title>
        <authorList>
            <person name="Liechti N."/>
            <person name="Schurch N."/>
            <person name="Bruggmann R."/>
            <person name="Wittwer M."/>
        </authorList>
    </citation>
    <scope>NUCLEOTIDE SEQUENCE [LARGE SCALE GENOMIC DNA]</scope>
    <source>
        <strain evidence="3 4">ATCC 30569</strain>
    </source>
</reference>
<organism evidence="3 4">
    <name type="scientific">Naegleria lovaniensis</name>
    <name type="common">Amoeba</name>
    <dbReference type="NCBI Taxonomy" id="51637"/>
    <lineage>
        <taxon>Eukaryota</taxon>
        <taxon>Discoba</taxon>
        <taxon>Heterolobosea</taxon>
        <taxon>Tetramitia</taxon>
        <taxon>Eutetramitia</taxon>
        <taxon>Vahlkampfiidae</taxon>
        <taxon>Naegleria</taxon>
    </lineage>
</organism>
<dbReference type="Pfam" id="PF25569">
    <property type="entry name" value="TPR_ZFYVE26"/>
    <property type="match status" value="1"/>
</dbReference>
<accession>A0AA88G7P6</accession>
<gene>
    <name evidence="3" type="ORF">C9374_012774</name>
</gene>
<protein>
    <recommendedName>
        <fullName evidence="2">ZFYVE26-like TPR repeats domain-containing protein</fullName>
    </recommendedName>
</protein>
<dbReference type="Proteomes" id="UP000816034">
    <property type="component" value="Unassembled WGS sequence"/>
</dbReference>
<dbReference type="GO" id="GO:0005765">
    <property type="term" value="C:lysosomal membrane"/>
    <property type="evidence" value="ECO:0007669"/>
    <property type="project" value="TreeGrafter"/>
</dbReference>
<feature type="region of interest" description="Disordered" evidence="1">
    <location>
        <begin position="1"/>
        <end position="26"/>
    </location>
</feature>
<evidence type="ECO:0000256" key="1">
    <source>
        <dbReference type="SAM" id="MobiDB-lite"/>
    </source>
</evidence>
<evidence type="ECO:0000259" key="2">
    <source>
        <dbReference type="Pfam" id="PF25569"/>
    </source>
</evidence>
<dbReference type="GO" id="GO:0005813">
    <property type="term" value="C:centrosome"/>
    <property type="evidence" value="ECO:0007669"/>
    <property type="project" value="TreeGrafter"/>
</dbReference>
<name>A0AA88G7P6_NAELO</name>
<dbReference type="RefSeq" id="XP_044542346.1">
    <property type="nucleotide sequence ID" value="XM_044688577.1"/>
</dbReference>
<feature type="domain" description="ZFYVE26-like TPR repeats" evidence="2">
    <location>
        <begin position="1900"/>
        <end position="2023"/>
    </location>
</feature>
<feature type="region of interest" description="Disordered" evidence="1">
    <location>
        <begin position="1635"/>
        <end position="1668"/>
    </location>
</feature>
<dbReference type="PANTHER" id="PTHR46591">
    <property type="entry name" value="ZINC FINGER FYVE DOMAIN-CONTAINING PROTEIN 26"/>
    <property type="match status" value="1"/>
</dbReference>
<comment type="caution">
    <text evidence="3">The sequence shown here is derived from an EMBL/GenBank/DDBJ whole genome shotgun (WGS) entry which is preliminary data.</text>
</comment>
<dbReference type="PANTHER" id="PTHR46591:SF1">
    <property type="entry name" value="ZINC FINGER FYVE DOMAIN-CONTAINING PROTEIN 26"/>
    <property type="match status" value="1"/>
</dbReference>
<dbReference type="GeneID" id="68105228"/>
<dbReference type="GO" id="GO:0032266">
    <property type="term" value="F:phosphatidylinositol-3-phosphate binding"/>
    <property type="evidence" value="ECO:0007669"/>
    <property type="project" value="InterPro"/>
</dbReference>
<sequence>MSSLFRPASSSLQYEEGSSLQQQQQQRVLDHTSSSLQMSQSHNEHDFHHHLMTNNTTLHHSSYPFLSENERVKLKTCLLNFLSVHQYELARALLIEYFNNVSQSDTWFLLNHCIVNLKHPKNYVTSRFKWFCYCVYTELLQSKTCTITDHNKYNTEILSFETLLDCCVNTFKLSEKFSSDIICQMKNIYAFRLLSRKKHMKDQNYISTLSLHYSTSPMTQQIEESILDLLSEMYDKCPHLASYLEKDVFECVNNRYTLIDKINQVLSNEEFEKAAYLLRFVPSAWCEDVTVSKVLKTILTALITKKHLKLSSRSELMLIDLIYESLFFCDTAHNYLPLDFKMVKYFCQLEEEILSGQEAVVSKPVNNQTFWINYIEYVRVTNCHVFESRVIKALDLIRSKQFDDLAALLNHENFNRLRPLILLLSWDDLKCDVHNLKMVVDKLWKSQHVRTSYTHDPWIEFTCNELAYFIELSTNASELILEANRSMSSSEKKQAKELIKIAKFKKMADNDFKGSDKKEIANLIIEYIPKHSLLYLLMPWIPAIRENDLIELIRNRPTPSDLEESEKITDIILIRAYFAVHETLLLVRNKVPSVVDSLKSLENSILNIPIPAYRLSVLETVFQILFAKNSNTQKQVTSVDTNDQRLIISPTVLNSVLVFLKQRAVEITNENFDTNLEYRLKRFNTILDEGLWRFNLVKLFVTDIEKASSQSQFVQLWTASPSVLLVVALKKNLFVQAKDIISRFGLGSEFLTKVTNAELVHAIHTEHDKEIHVQQVFEQLPNFVILFDLLFSLRTESKECYQSLIKQLRTLERRRTPLIDMLNEYLEFPYQGPIYRVYSKIFNFHNEKELEKLKQNIEIEKTQSYSLKALCLLENKRSLENINVQSLIDNLKNRNERYSYISYVLTKILENHKILSSKDEDTDPLGTAFFLRKGLSRVLTELVFETEDYVTAEKLSEENRIHLLAFILESANMNKKKHPLNISLNLAKFISSKSEIVGSLSALYFTDFSSENQDVLELISGNCKRYDILNRWIDKKIEPIKDAFIFSKQVDVRKALKKFNATAIGTENDDSLYLAIIQNLIEIDDYDRALQLAEKGLINCTPDFLLKLYIECQNDHGTCHTLISRIKDKELAFSLIEVYMEEWDIDTCIELIKMCTSYFINDKAKLKLYEKSSRILERLYIFKQVMGSELKENYESWVEMKEVCDNNPYRFISDLITECEFDLARRASKNLLEGVSQKANSSGGETYESVIIHIEQEYCLYLLQVNSINDKIRTKIMQALSRLSPENALSVCKHVLLRLDIYENKMFICEFILSSFKELLTPEQIRSFEATLIGMKVIRLLDDDYKKKLGHLLLKPSLIVENLIIYNEIGRVVKILTEIPELRDDHLLVEYGLKALSLKNFDLVFQEEAKKKSSRTFSSDNEEYNATIRKYFTFPQAPSILLAKSILDICKDYKLAGDSILSLCDEISKSQHLSRTNRISLVGQIVRYAKICFSKDAESHERLGLCDTILSHVEILKQIIYQNCNIGSISLSDLSQQNRARQIRDTLIQLDHLNLALNVATRCQIESDPVWTQWGITLLSLGKYKQAREKLKYCQTLTPQQKQQLLNRILAILEGTPSVVAIDQKMSDKLKEAAMESLMTSNSPSKKKKNEESTHLEKHDPQSSLHTHLDEERMREAQYYIKHFGSSEVYLSFLVRNGKVDAAVMYLFKKQMPQALFVDVIVTYCVKHGLMPFLQNVIRHYDNTLNKCYPYLTATCKFLNQNQSLNLLYDFQVFMDDNIRAGLTKIRLFLKSEEQTTQLAHLEGAKKHFIQGLQHISSHDSNDIQQKQVLKPDEISRYIKTINLQMEVTKKFGNIASPTTNARLSLFDSAKGKCEITEYLLTQSFDLSFRIASEYHLPIVKLYIRILCGLVRKKQIPVIENLLKQIRGTPINDDDWDVIINNIIKLYIKEMNDEKNAEKFIAKLRNDSKKVRACLLCNRFKAAYLIAVKCNNLDDVKLIYDYCSQVADSKATSTIAEHCLKYLKDHGIVITPSTPTTEQTKK</sequence>
<feature type="compositionally biased region" description="Basic and acidic residues" evidence="1">
    <location>
        <begin position="1649"/>
        <end position="1668"/>
    </location>
</feature>
<dbReference type="GO" id="GO:0032465">
    <property type="term" value="P:regulation of cytokinesis"/>
    <property type="evidence" value="ECO:0007669"/>
    <property type="project" value="TreeGrafter"/>
</dbReference>
<dbReference type="EMBL" id="PYSW02000059">
    <property type="protein sequence ID" value="KAG2373172.1"/>
    <property type="molecule type" value="Genomic_DNA"/>
</dbReference>
<dbReference type="GO" id="GO:0000281">
    <property type="term" value="P:mitotic cytokinesis"/>
    <property type="evidence" value="ECO:0007669"/>
    <property type="project" value="InterPro"/>
</dbReference>
<feature type="compositionally biased region" description="Low complexity" evidence="1">
    <location>
        <begin position="9"/>
        <end position="26"/>
    </location>
</feature>
<proteinExistence type="predicted"/>
<dbReference type="GO" id="GO:0030496">
    <property type="term" value="C:midbody"/>
    <property type="evidence" value="ECO:0007669"/>
    <property type="project" value="TreeGrafter"/>
</dbReference>
<dbReference type="InterPro" id="IPR057946">
    <property type="entry name" value="TPR_ZFYVE26"/>
</dbReference>
<evidence type="ECO:0000313" key="3">
    <source>
        <dbReference type="EMBL" id="KAG2373172.1"/>
    </source>
</evidence>
<evidence type="ECO:0000313" key="4">
    <source>
        <dbReference type="Proteomes" id="UP000816034"/>
    </source>
</evidence>
<dbReference type="InterPro" id="IPR028730">
    <property type="entry name" value="ZFYVE26"/>
</dbReference>